<protein>
    <submittedName>
        <fullName evidence="1">Uncharacterized protein</fullName>
    </submittedName>
</protein>
<dbReference type="EMBL" id="GBRH01280225">
    <property type="protein sequence ID" value="JAD17670.1"/>
    <property type="molecule type" value="Transcribed_RNA"/>
</dbReference>
<organism evidence="1">
    <name type="scientific">Arundo donax</name>
    <name type="common">Giant reed</name>
    <name type="synonym">Donax arundinaceus</name>
    <dbReference type="NCBI Taxonomy" id="35708"/>
    <lineage>
        <taxon>Eukaryota</taxon>
        <taxon>Viridiplantae</taxon>
        <taxon>Streptophyta</taxon>
        <taxon>Embryophyta</taxon>
        <taxon>Tracheophyta</taxon>
        <taxon>Spermatophyta</taxon>
        <taxon>Magnoliopsida</taxon>
        <taxon>Liliopsida</taxon>
        <taxon>Poales</taxon>
        <taxon>Poaceae</taxon>
        <taxon>PACMAD clade</taxon>
        <taxon>Arundinoideae</taxon>
        <taxon>Arundineae</taxon>
        <taxon>Arundo</taxon>
    </lineage>
</organism>
<dbReference type="AlphaFoldDB" id="A0A0A9SWP3"/>
<accession>A0A0A9SWP3</accession>
<proteinExistence type="predicted"/>
<name>A0A0A9SWP3_ARUDO</name>
<evidence type="ECO:0000313" key="1">
    <source>
        <dbReference type="EMBL" id="JAD17670.1"/>
    </source>
</evidence>
<reference evidence="1" key="1">
    <citation type="submission" date="2014-09" db="EMBL/GenBank/DDBJ databases">
        <authorList>
            <person name="Magalhaes I.L.F."/>
            <person name="Oliveira U."/>
            <person name="Santos F.R."/>
            <person name="Vidigal T.H.D.A."/>
            <person name="Brescovit A.D."/>
            <person name="Santos A.J."/>
        </authorList>
    </citation>
    <scope>NUCLEOTIDE SEQUENCE</scope>
    <source>
        <tissue evidence="1">Shoot tissue taken approximately 20 cm above the soil surface</tissue>
    </source>
</reference>
<sequence>MTCNLIFPVLSFGWNYEIHVVLLDVLESSNSYGKRLYTYKLHWIQNVAC</sequence>
<reference evidence="1" key="2">
    <citation type="journal article" date="2015" name="Data Brief">
        <title>Shoot transcriptome of the giant reed, Arundo donax.</title>
        <authorList>
            <person name="Barrero R.A."/>
            <person name="Guerrero F.D."/>
            <person name="Moolhuijzen P."/>
            <person name="Goolsby J.A."/>
            <person name="Tidwell J."/>
            <person name="Bellgard S.E."/>
            <person name="Bellgard M.I."/>
        </authorList>
    </citation>
    <scope>NUCLEOTIDE SEQUENCE</scope>
    <source>
        <tissue evidence="1">Shoot tissue taken approximately 20 cm above the soil surface</tissue>
    </source>
</reference>